<keyword evidence="4" id="KW-0645">Protease</keyword>
<evidence type="ECO:0000313" key="7">
    <source>
        <dbReference type="Proteomes" id="UP000095455"/>
    </source>
</evidence>
<dbReference type="Proteomes" id="UP000095455">
    <property type="component" value="Unassembled WGS sequence"/>
</dbReference>
<protein>
    <recommendedName>
        <fullName evidence="2 4">Signal peptidase I</fullName>
        <ecNumber evidence="4">3.4.21.89</ecNumber>
    </recommendedName>
</protein>
<dbReference type="GO" id="GO:0016020">
    <property type="term" value="C:membrane"/>
    <property type="evidence" value="ECO:0007669"/>
    <property type="project" value="UniProtKB-SubCell"/>
</dbReference>
<dbReference type="SUPFAM" id="SSF51306">
    <property type="entry name" value="LexA/Signal peptidase"/>
    <property type="match status" value="1"/>
</dbReference>
<gene>
    <name evidence="6" type="primary">lepB_1</name>
    <name evidence="6" type="ORF">ERS852380_00233</name>
</gene>
<evidence type="ECO:0000256" key="4">
    <source>
        <dbReference type="RuleBase" id="RU362042"/>
    </source>
</evidence>
<comment type="similarity">
    <text evidence="1 4">Belongs to the peptidase S26 family.</text>
</comment>
<dbReference type="CDD" id="cd06530">
    <property type="entry name" value="S26_SPase_I"/>
    <property type="match status" value="1"/>
</dbReference>
<dbReference type="InterPro" id="IPR000223">
    <property type="entry name" value="Pept_S26A_signal_pept_1"/>
</dbReference>
<comment type="caution">
    <text evidence="6">The sequence shown here is derived from an EMBL/GenBank/DDBJ whole genome shotgun (WGS) entry which is preliminary data.</text>
</comment>
<sequence length="307" mass="36532">MRHKHKRMGIEKRIYKTNINQMLRYLTLIFYGVFGIGCIYAFLLIFCFSTFKIPSDSMEPQLQTGDQVLVNKWIAGPRLFNIFASMKGKRVDIYRVPGVGQIKRNDILVFNYPHPYSWERIEMHIMQYYIKRCLGLPGDSIRIEQGFYRNNHTKEPLGNVESQANLSRQKADRMPDGVYRCFPFDSTFNWNVHDFGPLYIPRKGDRITVNQTNYKLYKQMIEWESKDSLSWKDSKVYIGDKQVRQYQFQSNYYFVAGDKTENSRDSRYLGLIPEEFIVGVAWKVWKSVDPYTGEYRKGRFWKNIRNN</sequence>
<evidence type="ECO:0000259" key="5">
    <source>
        <dbReference type="Pfam" id="PF10502"/>
    </source>
</evidence>
<evidence type="ECO:0000313" key="6">
    <source>
        <dbReference type="EMBL" id="CUN39168.1"/>
    </source>
</evidence>
<dbReference type="PANTHER" id="PTHR43390">
    <property type="entry name" value="SIGNAL PEPTIDASE I"/>
    <property type="match status" value="1"/>
</dbReference>
<organism evidence="6 7">
    <name type="scientific">Parabacteroides distasonis</name>
    <dbReference type="NCBI Taxonomy" id="823"/>
    <lineage>
        <taxon>Bacteria</taxon>
        <taxon>Pseudomonadati</taxon>
        <taxon>Bacteroidota</taxon>
        <taxon>Bacteroidia</taxon>
        <taxon>Bacteroidales</taxon>
        <taxon>Tannerellaceae</taxon>
        <taxon>Parabacteroides</taxon>
    </lineage>
</organism>
<dbReference type="GO" id="GO:0004252">
    <property type="term" value="F:serine-type endopeptidase activity"/>
    <property type="evidence" value="ECO:0007669"/>
    <property type="project" value="InterPro"/>
</dbReference>
<feature type="domain" description="Peptidase S26" evidence="5">
    <location>
        <begin position="34"/>
        <end position="282"/>
    </location>
</feature>
<keyword evidence="4 6" id="KW-0378">Hydrolase</keyword>
<evidence type="ECO:0000256" key="3">
    <source>
        <dbReference type="PIRSR" id="PIRSR600223-1"/>
    </source>
</evidence>
<dbReference type="InterPro" id="IPR036286">
    <property type="entry name" value="LexA/Signal_pep-like_sf"/>
</dbReference>
<dbReference type="GO" id="GO:0009003">
    <property type="term" value="F:signal peptidase activity"/>
    <property type="evidence" value="ECO:0007669"/>
    <property type="project" value="UniProtKB-EC"/>
</dbReference>
<keyword evidence="4" id="KW-0472">Membrane</keyword>
<name>A0A8D9L2Q8_PARDI</name>
<evidence type="ECO:0000256" key="2">
    <source>
        <dbReference type="ARBA" id="ARBA00019232"/>
    </source>
</evidence>
<dbReference type="EC" id="3.4.21.89" evidence="4"/>
<dbReference type="PRINTS" id="PR00727">
    <property type="entry name" value="LEADERPTASE"/>
</dbReference>
<feature type="transmembrane region" description="Helical" evidence="4">
    <location>
        <begin position="25"/>
        <end position="51"/>
    </location>
</feature>
<comment type="catalytic activity">
    <reaction evidence="4">
        <text>Cleavage of hydrophobic, N-terminal signal or leader sequences from secreted and periplasmic proteins.</text>
        <dbReference type="EC" id="3.4.21.89"/>
    </reaction>
</comment>
<keyword evidence="4" id="KW-1133">Transmembrane helix</keyword>
<dbReference type="NCBIfam" id="TIGR02227">
    <property type="entry name" value="sigpep_I_bact"/>
    <property type="match status" value="1"/>
</dbReference>
<reference evidence="6 7" key="1">
    <citation type="submission" date="2015-09" db="EMBL/GenBank/DDBJ databases">
        <authorList>
            <consortium name="Pathogen Informatics"/>
        </authorList>
    </citation>
    <scope>NUCLEOTIDE SEQUENCE [LARGE SCALE GENOMIC DNA]</scope>
    <source>
        <strain evidence="6 7">2789STDY5608822</strain>
    </source>
</reference>
<dbReference type="Pfam" id="PF10502">
    <property type="entry name" value="Peptidase_S26"/>
    <property type="match status" value="1"/>
</dbReference>
<feature type="active site" evidence="3">
    <location>
        <position position="131"/>
    </location>
</feature>
<dbReference type="Gene3D" id="2.10.109.10">
    <property type="entry name" value="Umud Fragment, subunit A"/>
    <property type="match status" value="1"/>
</dbReference>
<dbReference type="InterPro" id="IPR019533">
    <property type="entry name" value="Peptidase_S26"/>
</dbReference>
<evidence type="ECO:0000256" key="1">
    <source>
        <dbReference type="ARBA" id="ARBA00009370"/>
    </source>
</evidence>
<keyword evidence="4" id="KW-0812">Transmembrane</keyword>
<proteinExistence type="inferred from homology"/>
<dbReference type="PANTHER" id="PTHR43390:SF1">
    <property type="entry name" value="CHLOROPLAST PROCESSING PEPTIDASE"/>
    <property type="match status" value="1"/>
</dbReference>
<accession>A0A8D9L2Q8</accession>
<feature type="active site" evidence="3">
    <location>
        <position position="57"/>
    </location>
</feature>
<comment type="subcellular location">
    <subcellularLocation>
        <location evidence="4">Membrane</location>
        <topology evidence="4">Single-pass type II membrane protein</topology>
    </subcellularLocation>
</comment>
<dbReference type="EMBL" id="CYYK01000001">
    <property type="protein sequence ID" value="CUN39168.1"/>
    <property type="molecule type" value="Genomic_DNA"/>
</dbReference>
<dbReference type="AlphaFoldDB" id="A0A8D9L2Q8"/>
<dbReference type="GO" id="GO:0006465">
    <property type="term" value="P:signal peptide processing"/>
    <property type="evidence" value="ECO:0007669"/>
    <property type="project" value="InterPro"/>
</dbReference>